<dbReference type="RefSeq" id="WP_181552452.1">
    <property type="nucleotide sequence ID" value="NZ_JACDUS010000013.1"/>
</dbReference>
<dbReference type="GO" id="GO:0005524">
    <property type="term" value="F:ATP binding"/>
    <property type="evidence" value="ECO:0007669"/>
    <property type="project" value="UniProtKB-KW"/>
</dbReference>
<dbReference type="InterPro" id="IPR017871">
    <property type="entry name" value="ABC_transporter-like_CS"/>
</dbReference>
<dbReference type="InterPro" id="IPR015854">
    <property type="entry name" value="ABC_transpr_LolD-like"/>
</dbReference>
<dbReference type="SMART" id="SM00382">
    <property type="entry name" value="AAA"/>
    <property type="match status" value="1"/>
</dbReference>
<accession>A0A7W0HLY9</accession>
<dbReference type="PANTHER" id="PTHR24220:SF689">
    <property type="entry name" value="LIPOPROTEIN-RELEASING SYSTEM ATP-BINDING PROTEIN LOLD"/>
    <property type="match status" value="1"/>
</dbReference>
<dbReference type="SUPFAM" id="SSF52540">
    <property type="entry name" value="P-loop containing nucleoside triphosphate hydrolases"/>
    <property type="match status" value="1"/>
</dbReference>
<keyword evidence="6" id="KW-0378">Hydrolase</keyword>
<dbReference type="CDD" id="cd03255">
    <property type="entry name" value="ABC_MJ0796_LolCDE_FtsE"/>
    <property type="match status" value="1"/>
</dbReference>
<comment type="caution">
    <text evidence="6">The sequence shown here is derived from an EMBL/GenBank/DDBJ whole genome shotgun (WGS) entry which is preliminary data.</text>
</comment>
<organism evidence="6 7">
    <name type="scientific">Desulfosalsimonas propionicica</name>
    <dbReference type="NCBI Taxonomy" id="332175"/>
    <lineage>
        <taxon>Bacteria</taxon>
        <taxon>Pseudomonadati</taxon>
        <taxon>Thermodesulfobacteriota</taxon>
        <taxon>Desulfobacteria</taxon>
        <taxon>Desulfobacterales</taxon>
        <taxon>Desulfosalsimonadaceae</taxon>
        <taxon>Desulfosalsimonas</taxon>
    </lineage>
</organism>
<dbReference type="InterPro" id="IPR003593">
    <property type="entry name" value="AAA+_ATPase"/>
</dbReference>
<comment type="similarity">
    <text evidence="1">Belongs to the ABC transporter superfamily.</text>
</comment>
<dbReference type="EMBL" id="JACDUS010000013">
    <property type="protein sequence ID" value="MBA2882830.1"/>
    <property type="molecule type" value="Genomic_DNA"/>
</dbReference>
<keyword evidence="7" id="KW-1185">Reference proteome</keyword>
<keyword evidence="3" id="KW-0547">Nucleotide-binding</keyword>
<dbReference type="PROSITE" id="PS00211">
    <property type="entry name" value="ABC_TRANSPORTER_1"/>
    <property type="match status" value="1"/>
</dbReference>
<dbReference type="Proteomes" id="UP000525298">
    <property type="component" value="Unassembled WGS sequence"/>
</dbReference>
<evidence type="ECO:0000256" key="2">
    <source>
        <dbReference type="ARBA" id="ARBA00022448"/>
    </source>
</evidence>
<evidence type="ECO:0000313" key="6">
    <source>
        <dbReference type="EMBL" id="MBA2882830.1"/>
    </source>
</evidence>
<dbReference type="Gene3D" id="3.40.50.300">
    <property type="entry name" value="P-loop containing nucleotide triphosphate hydrolases"/>
    <property type="match status" value="1"/>
</dbReference>
<dbReference type="PANTHER" id="PTHR24220">
    <property type="entry name" value="IMPORT ATP-BINDING PROTEIN"/>
    <property type="match status" value="1"/>
</dbReference>
<gene>
    <name evidence="6" type="ORF">HNR65_003185</name>
</gene>
<proteinExistence type="inferred from homology"/>
<dbReference type="Pfam" id="PF00005">
    <property type="entry name" value="ABC_tran"/>
    <property type="match status" value="1"/>
</dbReference>
<dbReference type="GO" id="GO:0016887">
    <property type="term" value="F:ATP hydrolysis activity"/>
    <property type="evidence" value="ECO:0007669"/>
    <property type="project" value="InterPro"/>
</dbReference>
<dbReference type="InterPro" id="IPR027417">
    <property type="entry name" value="P-loop_NTPase"/>
</dbReference>
<keyword evidence="4 6" id="KW-0067">ATP-binding</keyword>
<dbReference type="EC" id="3.6.3.-" evidence="6"/>
<dbReference type="InterPro" id="IPR017911">
    <property type="entry name" value="MacB-like_ATP-bd"/>
</dbReference>
<dbReference type="PROSITE" id="PS50893">
    <property type="entry name" value="ABC_TRANSPORTER_2"/>
    <property type="match status" value="1"/>
</dbReference>
<evidence type="ECO:0000256" key="3">
    <source>
        <dbReference type="ARBA" id="ARBA00022741"/>
    </source>
</evidence>
<evidence type="ECO:0000313" key="7">
    <source>
        <dbReference type="Proteomes" id="UP000525298"/>
    </source>
</evidence>
<feature type="domain" description="ABC transporter" evidence="5">
    <location>
        <begin position="24"/>
        <end position="244"/>
    </location>
</feature>
<evidence type="ECO:0000256" key="1">
    <source>
        <dbReference type="ARBA" id="ARBA00005417"/>
    </source>
</evidence>
<evidence type="ECO:0000256" key="4">
    <source>
        <dbReference type="ARBA" id="ARBA00022840"/>
    </source>
</evidence>
<name>A0A7W0HLY9_9BACT</name>
<dbReference type="AlphaFoldDB" id="A0A7W0HLY9"/>
<keyword evidence="2" id="KW-0813">Transport</keyword>
<evidence type="ECO:0000259" key="5">
    <source>
        <dbReference type="PROSITE" id="PS50893"/>
    </source>
</evidence>
<reference evidence="6 7" key="1">
    <citation type="submission" date="2020-07" db="EMBL/GenBank/DDBJ databases">
        <title>Genomic Encyclopedia of Type Strains, Phase IV (KMG-IV): sequencing the most valuable type-strain genomes for metagenomic binning, comparative biology and taxonomic classification.</title>
        <authorList>
            <person name="Goeker M."/>
        </authorList>
    </citation>
    <scope>NUCLEOTIDE SEQUENCE [LARGE SCALE GENOMIC DNA]</scope>
    <source>
        <strain evidence="6 7">DSM 17721</strain>
    </source>
</reference>
<dbReference type="GO" id="GO:0022857">
    <property type="term" value="F:transmembrane transporter activity"/>
    <property type="evidence" value="ECO:0007669"/>
    <property type="project" value="TreeGrafter"/>
</dbReference>
<dbReference type="GO" id="GO:0005886">
    <property type="term" value="C:plasma membrane"/>
    <property type="evidence" value="ECO:0007669"/>
    <property type="project" value="TreeGrafter"/>
</dbReference>
<sequence>MADTDVSKTGPCGNKAGAPTGPLLEVSGLCKRFTDKGSRIEVLNDLSLCLDPGSTMAVVGESGVGKSTLLHVLGALDPPDQGRVCYQGADVFGLSNSELAAFRNARIGFVFQFHYLLSGFTSIENVMMPGLIAGMQKKEIRDKSEAILVRVGLQDRLGHRVGDLSGGEQQRVALARALVLNPDILLADEPTGNLDRKNSAQVHEFLVELNREMGMAMIVVTHSAALAEMMQRRMQIVSGRLESIE</sequence>
<dbReference type="InterPro" id="IPR003439">
    <property type="entry name" value="ABC_transporter-like_ATP-bd"/>
</dbReference>
<keyword evidence="6" id="KW-0449">Lipoprotein</keyword>
<protein>
    <submittedName>
        <fullName evidence="6">Lipoprotein-releasing system ATP-binding protein</fullName>
        <ecNumber evidence="6">3.6.3.-</ecNumber>
    </submittedName>
</protein>